<name>A0A6J5ULR5_PRUAR</name>
<sequence>MTRQGYDEFGGVVSITWLDSSFYDDCHLDDLFVSFFLDCHDIDSLASADIIQFCSVYARRPLPYGYGGPQSRTGPGFPWHGTYSQSGERGKNLSLF</sequence>
<gene>
    <name evidence="2" type="ORF">CURHAP_LOCUS23875</name>
</gene>
<protein>
    <submittedName>
        <fullName evidence="2">Uncharacterized protein</fullName>
    </submittedName>
</protein>
<feature type="region of interest" description="Disordered" evidence="1">
    <location>
        <begin position="74"/>
        <end position="96"/>
    </location>
</feature>
<dbReference type="EMBL" id="CAEKDK010000003">
    <property type="protein sequence ID" value="CAB4275088.1"/>
    <property type="molecule type" value="Genomic_DNA"/>
</dbReference>
<evidence type="ECO:0000313" key="3">
    <source>
        <dbReference type="Proteomes" id="UP000507222"/>
    </source>
</evidence>
<accession>A0A6J5ULR5</accession>
<dbReference type="AlphaFoldDB" id="A0A6J5ULR5"/>
<proteinExistence type="predicted"/>
<reference evidence="2 3" key="1">
    <citation type="submission" date="2020-05" db="EMBL/GenBank/DDBJ databases">
        <authorList>
            <person name="Campoy J."/>
            <person name="Schneeberger K."/>
            <person name="Spophaly S."/>
        </authorList>
    </citation>
    <scope>NUCLEOTIDE SEQUENCE [LARGE SCALE GENOMIC DNA]</scope>
    <source>
        <strain evidence="2">PruArmRojPasFocal</strain>
    </source>
</reference>
<dbReference type="Proteomes" id="UP000507222">
    <property type="component" value="Unassembled WGS sequence"/>
</dbReference>
<evidence type="ECO:0000313" key="2">
    <source>
        <dbReference type="EMBL" id="CAB4275088.1"/>
    </source>
</evidence>
<evidence type="ECO:0000256" key="1">
    <source>
        <dbReference type="SAM" id="MobiDB-lite"/>
    </source>
</evidence>
<organism evidence="2 3">
    <name type="scientific">Prunus armeniaca</name>
    <name type="common">Apricot</name>
    <name type="synonym">Armeniaca vulgaris</name>
    <dbReference type="NCBI Taxonomy" id="36596"/>
    <lineage>
        <taxon>Eukaryota</taxon>
        <taxon>Viridiplantae</taxon>
        <taxon>Streptophyta</taxon>
        <taxon>Embryophyta</taxon>
        <taxon>Tracheophyta</taxon>
        <taxon>Spermatophyta</taxon>
        <taxon>Magnoliopsida</taxon>
        <taxon>eudicotyledons</taxon>
        <taxon>Gunneridae</taxon>
        <taxon>Pentapetalae</taxon>
        <taxon>rosids</taxon>
        <taxon>fabids</taxon>
        <taxon>Rosales</taxon>
        <taxon>Rosaceae</taxon>
        <taxon>Amygdaloideae</taxon>
        <taxon>Amygdaleae</taxon>
        <taxon>Prunus</taxon>
    </lineage>
</organism>